<organism evidence="1 2">
    <name type="scientific">Albugo candida</name>
    <dbReference type="NCBI Taxonomy" id="65357"/>
    <lineage>
        <taxon>Eukaryota</taxon>
        <taxon>Sar</taxon>
        <taxon>Stramenopiles</taxon>
        <taxon>Oomycota</taxon>
        <taxon>Peronosporomycetes</taxon>
        <taxon>Albuginales</taxon>
        <taxon>Albuginaceae</taxon>
        <taxon>Albugo</taxon>
    </lineage>
</organism>
<evidence type="ECO:0000313" key="1">
    <source>
        <dbReference type="EMBL" id="CCI49510.1"/>
    </source>
</evidence>
<accession>A0A024GT37</accession>
<name>A0A024GT37_9STRA</name>
<gene>
    <name evidence="1" type="ORF">BN9_108480</name>
</gene>
<protein>
    <submittedName>
        <fullName evidence="1">Uncharacterized protein</fullName>
    </submittedName>
</protein>
<keyword evidence="2" id="KW-1185">Reference proteome</keyword>
<dbReference type="EMBL" id="CAIX01000305">
    <property type="protein sequence ID" value="CCI49510.1"/>
    <property type="molecule type" value="Genomic_DNA"/>
</dbReference>
<comment type="caution">
    <text evidence="1">The sequence shown here is derived from an EMBL/GenBank/DDBJ whole genome shotgun (WGS) entry which is preliminary data.</text>
</comment>
<dbReference type="InParanoid" id="A0A024GT37"/>
<dbReference type="AlphaFoldDB" id="A0A024GT37"/>
<reference evidence="1 2" key="1">
    <citation type="submission" date="2012-05" db="EMBL/GenBank/DDBJ databases">
        <title>Recombination and specialization in a pathogen metapopulation.</title>
        <authorList>
            <person name="Gardiner A."/>
            <person name="Kemen E."/>
            <person name="Schultz-Larsen T."/>
            <person name="MacLean D."/>
            <person name="Van Oosterhout C."/>
            <person name="Jones J.D.G."/>
        </authorList>
    </citation>
    <scope>NUCLEOTIDE SEQUENCE [LARGE SCALE GENOMIC DNA]</scope>
    <source>
        <strain evidence="1 2">Ac Nc2</strain>
    </source>
</reference>
<evidence type="ECO:0000313" key="2">
    <source>
        <dbReference type="Proteomes" id="UP000053237"/>
    </source>
</evidence>
<sequence length="96" mass="11175">MDRQHTESLIVELLTERSYAVELHIQEIRSELLFNITEAGIILCLTFSCVICHLPKLWDEVEDVMAMKECCVGLLRYFVAIWTEELALYLSNNLKI</sequence>
<proteinExistence type="predicted"/>
<dbReference type="Proteomes" id="UP000053237">
    <property type="component" value="Unassembled WGS sequence"/>
</dbReference>